<dbReference type="PROSITE" id="PS51459">
    <property type="entry name" value="FIDO"/>
    <property type="match status" value="1"/>
</dbReference>
<accession>A0ABT7FKY3</accession>
<evidence type="ECO:0000259" key="1">
    <source>
        <dbReference type="PROSITE" id="PS51459"/>
    </source>
</evidence>
<evidence type="ECO:0000313" key="2">
    <source>
        <dbReference type="EMBL" id="MDK3075814.1"/>
    </source>
</evidence>
<keyword evidence="3" id="KW-1185">Reference proteome</keyword>
<sequence length="443" mass="49604">MYEYPNRFTLAGYRFMALSDQDILDFVGENPGAGRDAIRKGVARGVSETTVWRLLKRMVEEGRLEVSGKGRATGYRIAGGAVIRAHLSTPYNRRAPVSYRPEFLDAYVPGKTWYLSAPDRERLLGAGRPQGGAIPAGTYARRILEQLLVDLSWASSRMEGNTYDILQTERLIRFGEEAAGKDRKEALMILNHKEAIQYVVDNLDEIGLRRPDLFAIHALLSDGLLADPAMSGRLRAMPVGISHSSYRPLDDAVTIAEEFDILLHKAAQITDPFEQSFFLLVHIPYLQAFADVNKRTSRVASNIPLLKSDLAPMSFTTMDDSDYIDGLIGVYELNNVALVREVYIDAYLASAEKYRILRAEVQSPEKAALAYREFVRAAVRRCVLEFKEFRNDAVDEMALAAGVPDADRADVVAYVREQIAGLHEGNVIRYRLKPNDLEGVNLR</sequence>
<dbReference type="RefSeq" id="WP_284487730.1">
    <property type="nucleotide sequence ID" value="NZ_JASNJE010000054.1"/>
</dbReference>
<protein>
    <submittedName>
        <fullName evidence="2">Fic family protein</fullName>
    </submittedName>
</protein>
<dbReference type="Proteomes" id="UP001227126">
    <property type="component" value="Unassembled WGS sequence"/>
</dbReference>
<dbReference type="EMBL" id="JASNJE010000054">
    <property type="protein sequence ID" value="MDK3075814.1"/>
    <property type="molecule type" value="Genomic_DNA"/>
</dbReference>
<reference evidence="2 3" key="1">
    <citation type="submission" date="2023-05" db="EMBL/GenBank/DDBJ databases">
        <title>Sedimentitalea sp. nov. JM2-8.</title>
        <authorList>
            <person name="Huang J."/>
        </authorList>
    </citation>
    <scope>NUCLEOTIDE SEQUENCE [LARGE SCALE GENOMIC DNA]</scope>
    <source>
        <strain evidence="2 3">JM2-8</strain>
    </source>
</reference>
<dbReference type="Pfam" id="PF02661">
    <property type="entry name" value="Fic"/>
    <property type="match status" value="1"/>
</dbReference>
<organism evidence="2 3">
    <name type="scientific">Sedimentitalea xiamensis</name>
    <dbReference type="NCBI Taxonomy" id="3050037"/>
    <lineage>
        <taxon>Bacteria</taxon>
        <taxon>Pseudomonadati</taxon>
        <taxon>Pseudomonadota</taxon>
        <taxon>Alphaproteobacteria</taxon>
        <taxon>Rhodobacterales</taxon>
        <taxon>Paracoccaceae</taxon>
        <taxon>Sedimentitalea</taxon>
    </lineage>
</organism>
<name>A0ABT7FKY3_9RHOB</name>
<dbReference type="Gene3D" id="1.10.3290.10">
    <property type="entry name" value="Fido-like domain"/>
    <property type="match status" value="1"/>
</dbReference>
<evidence type="ECO:0000313" key="3">
    <source>
        <dbReference type="Proteomes" id="UP001227126"/>
    </source>
</evidence>
<comment type="caution">
    <text evidence="2">The sequence shown here is derived from an EMBL/GenBank/DDBJ whole genome shotgun (WGS) entry which is preliminary data.</text>
</comment>
<dbReference type="InterPro" id="IPR036388">
    <property type="entry name" value="WH-like_DNA-bd_sf"/>
</dbReference>
<dbReference type="PANTHER" id="PTHR13504">
    <property type="entry name" value="FIDO DOMAIN-CONTAINING PROTEIN DDB_G0283145"/>
    <property type="match status" value="1"/>
</dbReference>
<dbReference type="InterPro" id="IPR003812">
    <property type="entry name" value="Fido"/>
</dbReference>
<dbReference type="Gene3D" id="1.10.10.10">
    <property type="entry name" value="Winged helix-like DNA-binding domain superfamily/Winged helix DNA-binding domain"/>
    <property type="match status" value="1"/>
</dbReference>
<dbReference type="InterPro" id="IPR036597">
    <property type="entry name" value="Fido-like_dom_sf"/>
</dbReference>
<dbReference type="SUPFAM" id="SSF140931">
    <property type="entry name" value="Fic-like"/>
    <property type="match status" value="1"/>
</dbReference>
<dbReference type="InterPro" id="IPR040198">
    <property type="entry name" value="Fido_containing"/>
</dbReference>
<gene>
    <name evidence="2" type="ORF">QO034_22420</name>
</gene>
<proteinExistence type="predicted"/>
<dbReference type="PANTHER" id="PTHR13504:SF38">
    <property type="entry name" value="FIDO DOMAIN-CONTAINING PROTEIN"/>
    <property type="match status" value="1"/>
</dbReference>
<feature type="domain" description="Fido" evidence="1">
    <location>
        <begin position="208"/>
        <end position="345"/>
    </location>
</feature>